<evidence type="ECO:0000313" key="1">
    <source>
        <dbReference type="EMBL" id="KAK7831542.1"/>
    </source>
</evidence>
<comment type="caution">
    <text evidence="1">The sequence shown here is derived from an EMBL/GenBank/DDBJ whole genome shotgun (WGS) entry which is preliminary data.</text>
</comment>
<sequence>MHATTFLKFSSWLNKIAHPIPFTSAAHTVVLHTILLPPAITLPFQIPSKALCRLFATLVIEGRSTLSLTQSNARDAINASASISNGGLFGAGWFSEHMLDCLRQRVKVRFLSVFPQAGAENLLKAASEKFEKLKKECNKDALKLHEEHQQANTGIRANAHFTRAIICAQQAAAVVLQARVGMAAAAAVEVVAVAQ</sequence>
<dbReference type="Proteomes" id="UP000237347">
    <property type="component" value="Unassembled WGS sequence"/>
</dbReference>
<reference evidence="1 2" key="1">
    <citation type="journal article" date="2018" name="Sci. Data">
        <title>The draft genome sequence of cork oak.</title>
        <authorList>
            <person name="Ramos A.M."/>
            <person name="Usie A."/>
            <person name="Barbosa P."/>
            <person name="Barros P.M."/>
            <person name="Capote T."/>
            <person name="Chaves I."/>
            <person name="Simoes F."/>
            <person name="Abreu I."/>
            <person name="Carrasquinho I."/>
            <person name="Faro C."/>
            <person name="Guimaraes J.B."/>
            <person name="Mendonca D."/>
            <person name="Nobrega F."/>
            <person name="Rodrigues L."/>
            <person name="Saibo N.J.M."/>
            <person name="Varela M.C."/>
            <person name="Egas C."/>
            <person name="Matos J."/>
            <person name="Miguel C.M."/>
            <person name="Oliveira M.M."/>
            <person name="Ricardo C.P."/>
            <person name="Goncalves S."/>
        </authorList>
    </citation>
    <scope>NUCLEOTIDE SEQUENCE [LARGE SCALE GENOMIC DNA]</scope>
    <source>
        <strain evidence="2">cv. HL8</strain>
    </source>
</reference>
<keyword evidence="2" id="KW-1185">Reference proteome</keyword>
<accession>A0AAW0JX57</accession>
<evidence type="ECO:0000313" key="2">
    <source>
        <dbReference type="Proteomes" id="UP000237347"/>
    </source>
</evidence>
<organism evidence="1 2">
    <name type="scientific">Quercus suber</name>
    <name type="common">Cork oak</name>
    <dbReference type="NCBI Taxonomy" id="58331"/>
    <lineage>
        <taxon>Eukaryota</taxon>
        <taxon>Viridiplantae</taxon>
        <taxon>Streptophyta</taxon>
        <taxon>Embryophyta</taxon>
        <taxon>Tracheophyta</taxon>
        <taxon>Spermatophyta</taxon>
        <taxon>Magnoliopsida</taxon>
        <taxon>eudicotyledons</taxon>
        <taxon>Gunneridae</taxon>
        <taxon>Pentapetalae</taxon>
        <taxon>rosids</taxon>
        <taxon>fabids</taxon>
        <taxon>Fagales</taxon>
        <taxon>Fagaceae</taxon>
        <taxon>Quercus</taxon>
    </lineage>
</organism>
<gene>
    <name evidence="1" type="ORF">CFP56_027250</name>
</gene>
<proteinExistence type="predicted"/>
<dbReference type="EMBL" id="PKMF04000442">
    <property type="protein sequence ID" value="KAK7831542.1"/>
    <property type="molecule type" value="Genomic_DNA"/>
</dbReference>
<dbReference type="AlphaFoldDB" id="A0AAW0JX57"/>
<protein>
    <submittedName>
        <fullName evidence="1">Uncharacterized protein</fullName>
    </submittedName>
</protein>
<name>A0AAW0JX57_QUESU</name>